<name>A0A072PNY9_9EURO</name>
<reference evidence="1 2" key="1">
    <citation type="submission" date="2013-03" db="EMBL/GenBank/DDBJ databases">
        <title>The Genome Sequence of Exophiala aquamarina CBS 119918.</title>
        <authorList>
            <consortium name="The Broad Institute Genomics Platform"/>
            <person name="Cuomo C."/>
            <person name="de Hoog S."/>
            <person name="Gorbushina A."/>
            <person name="Walker B."/>
            <person name="Young S.K."/>
            <person name="Zeng Q."/>
            <person name="Gargeya S."/>
            <person name="Fitzgerald M."/>
            <person name="Haas B."/>
            <person name="Abouelleil A."/>
            <person name="Allen A.W."/>
            <person name="Alvarado L."/>
            <person name="Arachchi H.M."/>
            <person name="Berlin A.M."/>
            <person name="Chapman S.B."/>
            <person name="Gainer-Dewar J."/>
            <person name="Goldberg J."/>
            <person name="Griggs A."/>
            <person name="Gujja S."/>
            <person name="Hansen M."/>
            <person name="Howarth C."/>
            <person name="Imamovic A."/>
            <person name="Ireland A."/>
            <person name="Larimer J."/>
            <person name="McCowan C."/>
            <person name="Murphy C."/>
            <person name="Pearson M."/>
            <person name="Poon T.W."/>
            <person name="Priest M."/>
            <person name="Roberts A."/>
            <person name="Saif S."/>
            <person name="Shea T."/>
            <person name="Sisk P."/>
            <person name="Sykes S."/>
            <person name="Wortman J."/>
            <person name="Nusbaum C."/>
            <person name="Birren B."/>
        </authorList>
    </citation>
    <scope>NUCLEOTIDE SEQUENCE [LARGE SCALE GENOMIC DNA]</scope>
    <source>
        <strain evidence="1 2">CBS 119918</strain>
    </source>
</reference>
<comment type="caution">
    <text evidence="1">The sequence shown here is derived from an EMBL/GenBank/DDBJ whole genome shotgun (WGS) entry which is preliminary data.</text>
</comment>
<dbReference type="RefSeq" id="XP_013264047.1">
    <property type="nucleotide sequence ID" value="XM_013408593.1"/>
</dbReference>
<dbReference type="HOGENOM" id="CLU_1085990_0_0_1"/>
<dbReference type="Pfam" id="PF26639">
    <property type="entry name" value="Het-6_barrel"/>
    <property type="match status" value="1"/>
</dbReference>
<dbReference type="AlphaFoldDB" id="A0A072PNY9"/>
<organism evidence="1 2">
    <name type="scientific">Exophiala aquamarina CBS 119918</name>
    <dbReference type="NCBI Taxonomy" id="1182545"/>
    <lineage>
        <taxon>Eukaryota</taxon>
        <taxon>Fungi</taxon>
        <taxon>Dikarya</taxon>
        <taxon>Ascomycota</taxon>
        <taxon>Pezizomycotina</taxon>
        <taxon>Eurotiomycetes</taxon>
        <taxon>Chaetothyriomycetidae</taxon>
        <taxon>Chaetothyriales</taxon>
        <taxon>Herpotrichiellaceae</taxon>
        <taxon>Exophiala</taxon>
    </lineage>
</organism>
<sequence>MVGLHDHSLVGREYNAATGALSVLSIAEGLDIRCLKVRFIQIGRLVFVGNDYWIKLRGSHVQYSVLSLMMEVKDFKQRITSYTTGETVRDVLWRTLTLNQYSEVLDEPSGFDTGLPNIAVMNSVSVVRRLFDLAFLKPENLIQEFGKPEIYKTAVTGFLALSKTLRGWKLAILSRDLVSMVTVNAEVGDTVAIISGTRVPYVLRQVPSNDGTKLYRLVGECYVHGVMNGEFLKGATEPEYQEIGIVYCPNCEVEPS</sequence>
<keyword evidence="2" id="KW-1185">Reference proteome</keyword>
<dbReference type="Proteomes" id="UP000027920">
    <property type="component" value="Unassembled WGS sequence"/>
</dbReference>
<protein>
    <recommendedName>
        <fullName evidence="3">Heterokaryon incompatibility domain-containing protein</fullName>
    </recommendedName>
</protein>
<accession>A0A072PNY9</accession>
<evidence type="ECO:0008006" key="3">
    <source>
        <dbReference type="Google" id="ProtNLM"/>
    </source>
</evidence>
<dbReference type="VEuPathDB" id="FungiDB:A1O9_03023"/>
<proteinExistence type="predicted"/>
<dbReference type="EMBL" id="AMGV01000002">
    <property type="protein sequence ID" value="KEF61457.1"/>
    <property type="molecule type" value="Genomic_DNA"/>
</dbReference>
<dbReference type="OrthoDB" id="4161734at2759"/>
<dbReference type="GeneID" id="25277963"/>
<gene>
    <name evidence="1" type="ORF">A1O9_03023</name>
</gene>
<evidence type="ECO:0000313" key="1">
    <source>
        <dbReference type="EMBL" id="KEF61457.1"/>
    </source>
</evidence>
<evidence type="ECO:0000313" key="2">
    <source>
        <dbReference type="Proteomes" id="UP000027920"/>
    </source>
</evidence>